<dbReference type="AlphaFoldDB" id="A0A426D9P9"/>
<dbReference type="OrthoDB" id="570545at2"/>
<dbReference type="InterPro" id="IPR001296">
    <property type="entry name" value="Glyco_trans_1"/>
</dbReference>
<accession>A0A426D9P9</accession>
<dbReference type="Pfam" id="PF00534">
    <property type="entry name" value="Glycos_transf_1"/>
    <property type="match status" value="1"/>
</dbReference>
<evidence type="ECO:0000313" key="4">
    <source>
        <dbReference type="EMBL" id="RRK11359.1"/>
    </source>
</evidence>
<name>A0A426D9P9_9LACO</name>
<keyword evidence="2 4" id="KW-0808">Transferase</keyword>
<comment type="caution">
    <text evidence="4">The sequence shown here is derived from an EMBL/GenBank/DDBJ whole genome shotgun (WGS) entry which is preliminary data.</text>
</comment>
<keyword evidence="5" id="KW-1185">Reference proteome</keyword>
<evidence type="ECO:0000256" key="1">
    <source>
        <dbReference type="ARBA" id="ARBA00022676"/>
    </source>
</evidence>
<dbReference type="SUPFAM" id="SSF53756">
    <property type="entry name" value="UDP-Glycosyltransferase/glycogen phosphorylase"/>
    <property type="match status" value="1"/>
</dbReference>
<gene>
    <name evidence="4" type="ORF">D1831_02985</name>
</gene>
<evidence type="ECO:0000259" key="3">
    <source>
        <dbReference type="Pfam" id="PF00534"/>
    </source>
</evidence>
<dbReference type="GO" id="GO:0016757">
    <property type="term" value="F:glycosyltransferase activity"/>
    <property type="evidence" value="ECO:0007669"/>
    <property type="project" value="UniProtKB-KW"/>
</dbReference>
<dbReference type="InterPro" id="IPR022372">
    <property type="entry name" value="Accessory_SS_Asp1"/>
</dbReference>
<keyword evidence="1" id="KW-0328">Glycosyltransferase</keyword>
<dbReference type="EMBL" id="QWZQ01000006">
    <property type="protein sequence ID" value="RRK11359.1"/>
    <property type="molecule type" value="Genomic_DNA"/>
</dbReference>
<organism evidence="4 5">
    <name type="scientific">Lactiplantibacillus garii</name>
    <dbReference type="NCBI Taxonomy" id="2306423"/>
    <lineage>
        <taxon>Bacteria</taxon>
        <taxon>Bacillati</taxon>
        <taxon>Bacillota</taxon>
        <taxon>Bacilli</taxon>
        <taxon>Lactobacillales</taxon>
        <taxon>Lactobacillaceae</taxon>
        <taxon>Lactiplantibacillus</taxon>
    </lineage>
</organism>
<evidence type="ECO:0000313" key="5">
    <source>
        <dbReference type="Proteomes" id="UP000283633"/>
    </source>
</evidence>
<dbReference type="RefSeq" id="WP_125071441.1">
    <property type="nucleotide sequence ID" value="NZ_QWZQ01000006.1"/>
</dbReference>
<sequence length="503" mass="57149">MYFFVNQYVMALNSGVEHAEFKRLQLFKEHGVPAKLVTRQFDGLLHQNMRRFKLADDQMANLFDFFRGTTTFKPRVLKIEDLNWPAAYEINPSPNVSEVHAGDRLIAKVHFVPSTVGHVYYVEVFDKFNNRVQRTDYDERGFKARDQFIAPNGDAITDIFYRPDGTRFAEQYYAHNANGANYVSMCKLIGYHGRDYYFNGELEFYRFFLDELNQAAGENNVFIADRPLAAQWPVINMQTKAKKYLWLPTPHAVDPQDQVYSNLNNAYVYGIHEYLTSLDGVITSTPQQRDDLTRWMGGKPKRPIYAISAAVVSKAQAKRPPVAMSARRAHQIIYAGRVDNERRVDQLVTAFAQVHRKIKDATLLIHGYGGAVNALKDQVKKLDLEHAVTFAGYQPDLSNDYDQSGAYVYTGESDAQPLSLIEALSHGVPAVAYDINYGPRDVLKDGRNGYLVKNGAVNQLVTALTKVLENPQRHQKLSDGAYRSSQQYGSDAVWQQWQAVMSS</sequence>
<protein>
    <submittedName>
        <fullName evidence="4">Accessory Sec system glycosyltransferase Asp1</fullName>
    </submittedName>
</protein>
<proteinExistence type="predicted"/>
<dbReference type="Gene3D" id="3.40.50.2000">
    <property type="entry name" value="Glycogen Phosphorylase B"/>
    <property type="match status" value="3"/>
</dbReference>
<dbReference type="GO" id="GO:0015031">
    <property type="term" value="P:protein transport"/>
    <property type="evidence" value="ECO:0007669"/>
    <property type="project" value="InterPro"/>
</dbReference>
<feature type="domain" description="Glycosyl transferase family 1" evidence="3">
    <location>
        <begin position="331"/>
        <end position="482"/>
    </location>
</feature>
<reference evidence="4 5" key="1">
    <citation type="submission" date="2018-08" db="EMBL/GenBank/DDBJ databases">
        <title>Genome Lactobacillus garii FI11369.</title>
        <authorList>
            <person name="Diaz M."/>
            <person name="Narbad A."/>
        </authorList>
    </citation>
    <scope>NUCLEOTIDE SEQUENCE [LARGE SCALE GENOMIC DNA]</scope>
    <source>
        <strain evidence="4 5">FI11369</strain>
    </source>
</reference>
<dbReference type="Pfam" id="PF16993">
    <property type="entry name" value="Asp1"/>
    <property type="match status" value="1"/>
</dbReference>
<evidence type="ECO:0000256" key="2">
    <source>
        <dbReference type="ARBA" id="ARBA00022679"/>
    </source>
</evidence>
<dbReference type="PANTHER" id="PTHR12526:SF629">
    <property type="entry name" value="TEICHURONIC ACID BIOSYNTHESIS GLYCOSYLTRANSFERASE TUAH-RELATED"/>
    <property type="match status" value="1"/>
</dbReference>
<dbReference type="Proteomes" id="UP000283633">
    <property type="component" value="Unassembled WGS sequence"/>
</dbReference>
<dbReference type="PANTHER" id="PTHR12526">
    <property type="entry name" value="GLYCOSYLTRANSFERASE"/>
    <property type="match status" value="1"/>
</dbReference>